<comment type="subcellular location">
    <subcellularLocation>
        <location evidence="9">Cytoplasm</location>
    </subcellularLocation>
</comment>
<dbReference type="OrthoDB" id="9805408at2"/>
<keyword evidence="4 9" id="KW-0963">Cytoplasm</keyword>
<evidence type="ECO:0000256" key="9">
    <source>
        <dbReference type="HAMAP-Rule" id="MF_00197"/>
    </source>
</evidence>
<comment type="caution">
    <text evidence="11">The sequence shown here is derived from an EMBL/GenBank/DDBJ whole genome shotgun (WGS) entry which is preliminary data.</text>
</comment>
<keyword evidence="5 9" id="KW-0028">Amino-acid biosynthesis</keyword>
<feature type="site" description="Could be important to modulate the pK values of the two catalytic cysteine residues" evidence="9">
    <location>
        <position position="221"/>
    </location>
</feature>
<dbReference type="EC" id="5.1.1.7" evidence="3 9"/>
<dbReference type="Gene3D" id="3.10.310.10">
    <property type="entry name" value="Diaminopimelate Epimerase, Chain A, domain 1"/>
    <property type="match status" value="2"/>
</dbReference>
<gene>
    <name evidence="9 11" type="primary">dapF</name>
    <name evidence="11" type="ORF">GM676_22770</name>
</gene>
<dbReference type="PROSITE" id="PS01326">
    <property type="entry name" value="DAP_EPIMERASE"/>
    <property type="match status" value="1"/>
</dbReference>
<dbReference type="EMBL" id="WNKY01000033">
    <property type="protein sequence ID" value="MTV40393.1"/>
    <property type="molecule type" value="Genomic_DNA"/>
</dbReference>
<name>A0A6L6PN51_9BURK</name>
<keyword evidence="7 9" id="KW-0413">Isomerase</keyword>
<comment type="function">
    <text evidence="9">Catalyzes the stereoinversion of LL-2,6-diaminopimelate (L,L-DAP) to meso-diaminopimelate (meso-DAP), a precursor of L-lysine and an essential component of the bacterial peptidoglycan.</text>
</comment>
<evidence type="ECO:0000256" key="8">
    <source>
        <dbReference type="ARBA" id="ARBA00051712"/>
    </source>
</evidence>
<dbReference type="HAMAP" id="MF_00197">
    <property type="entry name" value="DAP_epimerase"/>
    <property type="match status" value="1"/>
</dbReference>
<dbReference type="SUPFAM" id="SSF54506">
    <property type="entry name" value="Diaminopimelate epimerase-like"/>
    <property type="match status" value="1"/>
</dbReference>
<evidence type="ECO:0000256" key="3">
    <source>
        <dbReference type="ARBA" id="ARBA00013080"/>
    </source>
</evidence>
<evidence type="ECO:0000256" key="6">
    <source>
        <dbReference type="ARBA" id="ARBA00023154"/>
    </source>
</evidence>
<proteinExistence type="inferred from homology"/>
<dbReference type="NCBIfam" id="TIGR00652">
    <property type="entry name" value="DapF"/>
    <property type="match status" value="1"/>
</dbReference>
<evidence type="ECO:0000256" key="1">
    <source>
        <dbReference type="ARBA" id="ARBA00005196"/>
    </source>
</evidence>
<evidence type="ECO:0000256" key="7">
    <source>
        <dbReference type="ARBA" id="ARBA00023235"/>
    </source>
</evidence>
<comment type="pathway">
    <text evidence="1 9">Amino-acid biosynthesis; L-lysine biosynthesis via DAP pathway; DL-2,6-diaminopimelate from LL-2,6-diaminopimelate: step 1/1.</text>
</comment>
<comment type="similarity">
    <text evidence="2 9">Belongs to the diaminopimelate epimerase family.</text>
</comment>
<evidence type="ECO:0000256" key="4">
    <source>
        <dbReference type="ARBA" id="ARBA00022490"/>
    </source>
</evidence>
<evidence type="ECO:0000256" key="10">
    <source>
        <dbReference type="PROSITE-ProRule" id="PRU10125"/>
    </source>
</evidence>
<sequence length="287" mass="30786">MKLKFTKMHGAGNDFVVIDGVNQHIDFTPAQWQLLGDRRFGVGADQILLVEKPSEAGCDFRYRIFNADGGEVEQCGNGSRAFVKFVSEKGLTDKRSISVQTKAGVIAPRLEADGSITVDMGAPILEPGRVPFDAEGLQGEQQGRDTLWPLVLELGGARESVLISAVSMGNPHAVQVVDDVDTAPVELTGPLIEHHPRFPNRVNAGFMQIIHRQHVKLRVFERGVGETLACGTGACAAAVAGIRRGLLDSPVRIDARGGQLSIAWAGEGQPVYLTGPAVTVFEGEIEI</sequence>
<feature type="site" description="Could be important to modulate the pK values of the two catalytic cysteine residues" evidence="9">
    <location>
        <position position="172"/>
    </location>
</feature>
<dbReference type="PANTHER" id="PTHR31689">
    <property type="entry name" value="DIAMINOPIMELATE EPIMERASE, CHLOROPLASTIC"/>
    <property type="match status" value="1"/>
</dbReference>
<feature type="binding site" evidence="9">
    <location>
        <position position="170"/>
    </location>
    <ligand>
        <name>substrate</name>
    </ligand>
</feature>
<feature type="binding site" evidence="9">
    <location>
        <position position="46"/>
    </location>
    <ligand>
        <name>substrate</name>
    </ligand>
</feature>
<protein>
    <recommendedName>
        <fullName evidence="3 9">Diaminopimelate epimerase</fullName>
        <shortName evidence="9">DAP epimerase</shortName>
        <ecNumber evidence="3 9">5.1.1.7</ecNumber>
    </recommendedName>
    <alternativeName>
        <fullName evidence="9">PLP-independent amino acid racemase</fullName>
    </alternativeName>
</protein>
<evidence type="ECO:0000313" key="11">
    <source>
        <dbReference type="EMBL" id="MTV40393.1"/>
    </source>
</evidence>
<dbReference type="RefSeq" id="WP_155466300.1">
    <property type="nucleotide sequence ID" value="NZ_WNKY01000033.1"/>
</dbReference>
<dbReference type="UniPathway" id="UPA00034">
    <property type="reaction ID" value="UER00025"/>
</dbReference>
<feature type="active site" description="Proton donor" evidence="9">
    <location>
        <position position="75"/>
    </location>
</feature>
<feature type="binding site" evidence="9">
    <location>
        <position position="203"/>
    </location>
    <ligand>
        <name>substrate</name>
    </ligand>
</feature>
<dbReference type="GO" id="GO:0008837">
    <property type="term" value="F:diaminopimelate epimerase activity"/>
    <property type="evidence" value="ECO:0007669"/>
    <property type="project" value="UniProtKB-UniRule"/>
</dbReference>
<evidence type="ECO:0000313" key="12">
    <source>
        <dbReference type="Proteomes" id="UP000475582"/>
    </source>
</evidence>
<accession>A0A6L6PN51</accession>
<comment type="catalytic activity">
    <reaction evidence="8 9">
        <text>(2S,6S)-2,6-diaminopimelate = meso-2,6-diaminopimelate</text>
        <dbReference type="Rhea" id="RHEA:15393"/>
        <dbReference type="ChEBI" id="CHEBI:57609"/>
        <dbReference type="ChEBI" id="CHEBI:57791"/>
        <dbReference type="EC" id="5.1.1.7"/>
    </reaction>
</comment>
<dbReference type="GO" id="GO:0005829">
    <property type="term" value="C:cytosol"/>
    <property type="evidence" value="ECO:0007669"/>
    <property type="project" value="TreeGrafter"/>
</dbReference>
<feature type="active site" description="Proton acceptor" evidence="9">
    <location>
        <position position="230"/>
    </location>
</feature>
<feature type="binding site" evidence="9">
    <location>
        <begin position="76"/>
        <end position="77"/>
    </location>
    <ligand>
        <name>substrate</name>
    </ligand>
</feature>
<feature type="binding site" evidence="9">
    <location>
        <position position="13"/>
    </location>
    <ligand>
        <name>substrate</name>
    </ligand>
</feature>
<dbReference type="InterPro" id="IPR018510">
    <property type="entry name" value="DAP_epimerase_AS"/>
</dbReference>
<dbReference type="PANTHER" id="PTHR31689:SF0">
    <property type="entry name" value="DIAMINOPIMELATE EPIMERASE"/>
    <property type="match status" value="1"/>
</dbReference>
<feature type="binding site" evidence="9">
    <location>
        <begin position="231"/>
        <end position="232"/>
    </location>
    <ligand>
        <name>substrate</name>
    </ligand>
</feature>
<feature type="binding site" evidence="9">
    <location>
        <begin position="221"/>
        <end position="222"/>
    </location>
    <ligand>
        <name>substrate</name>
    </ligand>
</feature>
<feature type="binding site" evidence="9">
    <location>
        <position position="66"/>
    </location>
    <ligand>
        <name>substrate</name>
    </ligand>
</feature>
<dbReference type="FunFam" id="3.10.310.10:FF:000001">
    <property type="entry name" value="Diaminopimelate epimerase"/>
    <property type="match status" value="1"/>
</dbReference>
<dbReference type="InterPro" id="IPR001653">
    <property type="entry name" value="DAP_epimerase_DapF"/>
</dbReference>
<evidence type="ECO:0000256" key="5">
    <source>
        <dbReference type="ARBA" id="ARBA00022605"/>
    </source>
</evidence>
<evidence type="ECO:0000256" key="2">
    <source>
        <dbReference type="ARBA" id="ARBA00010219"/>
    </source>
</evidence>
<keyword evidence="6 9" id="KW-0457">Lysine biosynthesis</keyword>
<organism evidence="11 12">
    <name type="scientific">Duganella radicis</name>
    <dbReference type="NCBI Taxonomy" id="551988"/>
    <lineage>
        <taxon>Bacteria</taxon>
        <taxon>Pseudomonadati</taxon>
        <taxon>Pseudomonadota</taxon>
        <taxon>Betaproteobacteria</taxon>
        <taxon>Burkholderiales</taxon>
        <taxon>Oxalobacteraceae</taxon>
        <taxon>Telluria group</taxon>
        <taxon>Duganella</taxon>
    </lineage>
</organism>
<dbReference type="Proteomes" id="UP000475582">
    <property type="component" value="Unassembled WGS sequence"/>
</dbReference>
<comment type="subunit">
    <text evidence="9">Homodimer.</text>
</comment>
<dbReference type="GO" id="GO:0009089">
    <property type="term" value="P:lysine biosynthetic process via diaminopimelate"/>
    <property type="evidence" value="ECO:0007669"/>
    <property type="project" value="UniProtKB-UniRule"/>
</dbReference>
<dbReference type="AlphaFoldDB" id="A0A6L6PN51"/>
<feature type="active site" evidence="10">
    <location>
        <position position="75"/>
    </location>
</feature>
<reference evidence="11 12" key="1">
    <citation type="submission" date="2019-11" db="EMBL/GenBank/DDBJ databases">
        <title>Type strains purchased from KCTC, JCM and DSMZ.</title>
        <authorList>
            <person name="Lu H."/>
        </authorList>
    </citation>
    <scope>NUCLEOTIDE SEQUENCE [LARGE SCALE GENOMIC DNA]</scope>
    <source>
        <strain evidence="11 12">KCTC 22382</strain>
    </source>
</reference>
<dbReference type="Pfam" id="PF01678">
    <property type="entry name" value="DAP_epimerase"/>
    <property type="match status" value="2"/>
</dbReference>
<keyword evidence="12" id="KW-1185">Reference proteome</keyword>